<dbReference type="InterPro" id="IPR001789">
    <property type="entry name" value="Sig_transdc_resp-reg_receiver"/>
</dbReference>
<reference evidence="7 8" key="1">
    <citation type="journal article" date="2017" name="Genome Announc.">
        <title>Draft Genome Sequence of Romboutsia weinsteinii sp. nov. Strain CCRI-19649(T) Isolated from Surface Water.</title>
        <authorList>
            <person name="Maheux A.F."/>
            <person name="Boudreau D.K."/>
            <person name="Berube E."/>
            <person name="Boissinot M."/>
            <person name="Cantin P."/>
            <person name="Raymond F."/>
            <person name="Corbeil J."/>
            <person name="Omar R.F."/>
            <person name="Bergeron M.G."/>
        </authorList>
    </citation>
    <scope>NUCLEOTIDE SEQUENCE [LARGE SCALE GENOMIC DNA]</scope>
    <source>
        <strain evidence="7 8">CCRI-19649</strain>
    </source>
</reference>
<keyword evidence="4" id="KW-0597">Phosphoprotein</keyword>
<gene>
    <name evidence="7" type="ORF">CHL78_009600</name>
</gene>
<feature type="modified residue" description="4-aspartylphosphate" evidence="4">
    <location>
        <position position="52"/>
    </location>
</feature>
<proteinExistence type="predicted"/>
<dbReference type="OrthoDB" id="1750298at2"/>
<dbReference type="InterPro" id="IPR011006">
    <property type="entry name" value="CheY-like_superfamily"/>
</dbReference>
<dbReference type="EMBL" id="NOJY02000013">
    <property type="protein sequence ID" value="RDY27458.1"/>
    <property type="molecule type" value="Genomic_DNA"/>
</dbReference>
<dbReference type="Proteomes" id="UP000215694">
    <property type="component" value="Unassembled WGS sequence"/>
</dbReference>
<evidence type="ECO:0000256" key="1">
    <source>
        <dbReference type="ARBA" id="ARBA00018672"/>
    </source>
</evidence>
<evidence type="ECO:0000256" key="3">
    <source>
        <dbReference type="ARBA" id="ARBA00024867"/>
    </source>
</evidence>
<protein>
    <recommendedName>
        <fullName evidence="1">Stage 0 sporulation protein A homolog</fullName>
    </recommendedName>
</protein>
<dbReference type="PROSITE" id="PS00622">
    <property type="entry name" value="HTH_LUXR_1"/>
    <property type="match status" value="1"/>
</dbReference>
<keyword evidence="2 7" id="KW-0238">DNA-binding</keyword>
<dbReference type="Pfam" id="PF00196">
    <property type="entry name" value="GerE"/>
    <property type="match status" value="1"/>
</dbReference>
<evidence type="ECO:0000259" key="5">
    <source>
        <dbReference type="PROSITE" id="PS50043"/>
    </source>
</evidence>
<evidence type="ECO:0000313" key="8">
    <source>
        <dbReference type="Proteomes" id="UP000215694"/>
    </source>
</evidence>
<dbReference type="PANTHER" id="PTHR45566:SF1">
    <property type="entry name" value="HTH-TYPE TRANSCRIPTIONAL REGULATOR YHJB-RELATED"/>
    <property type="match status" value="1"/>
</dbReference>
<dbReference type="SUPFAM" id="SSF52172">
    <property type="entry name" value="CheY-like"/>
    <property type="match status" value="1"/>
</dbReference>
<dbReference type="PRINTS" id="PR00038">
    <property type="entry name" value="HTHLUXR"/>
</dbReference>
<dbReference type="GO" id="GO:0006355">
    <property type="term" value="P:regulation of DNA-templated transcription"/>
    <property type="evidence" value="ECO:0007669"/>
    <property type="project" value="InterPro"/>
</dbReference>
<dbReference type="InterPro" id="IPR000792">
    <property type="entry name" value="Tscrpt_reg_LuxR_C"/>
</dbReference>
<comment type="function">
    <text evidence="3">May play the central regulatory role in sporulation. It may be an element of the effector pathway responsible for the activation of sporulation genes in response to nutritional stress. Spo0A may act in concert with spo0H (a sigma factor) to control the expression of some genes that are critical to the sporulation process.</text>
</comment>
<dbReference type="PANTHER" id="PTHR45566">
    <property type="entry name" value="HTH-TYPE TRANSCRIPTIONAL REGULATOR YHJB-RELATED"/>
    <property type="match status" value="1"/>
</dbReference>
<dbReference type="InterPro" id="IPR051015">
    <property type="entry name" value="EvgA-like"/>
</dbReference>
<organism evidence="7 8">
    <name type="scientific">Romboutsia weinsteinii</name>
    <dbReference type="NCBI Taxonomy" id="2020949"/>
    <lineage>
        <taxon>Bacteria</taxon>
        <taxon>Bacillati</taxon>
        <taxon>Bacillota</taxon>
        <taxon>Clostridia</taxon>
        <taxon>Peptostreptococcales</taxon>
        <taxon>Peptostreptococcaceae</taxon>
        <taxon>Romboutsia</taxon>
    </lineage>
</organism>
<accession>A0A371J448</accession>
<dbReference type="RefSeq" id="WP_094369262.1">
    <property type="nucleotide sequence ID" value="NZ_NOJY02000013.1"/>
</dbReference>
<evidence type="ECO:0000313" key="7">
    <source>
        <dbReference type="EMBL" id="RDY27458.1"/>
    </source>
</evidence>
<dbReference type="SMART" id="SM00421">
    <property type="entry name" value="HTH_LUXR"/>
    <property type="match status" value="1"/>
</dbReference>
<evidence type="ECO:0000256" key="4">
    <source>
        <dbReference type="PROSITE-ProRule" id="PRU00169"/>
    </source>
</evidence>
<dbReference type="Gene3D" id="3.40.50.2300">
    <property type="match status" value="1"/>
</dbReference>
<evidence type="ECO:0000256" key="2">
    <source>
        <dbReference type="ARBA" id="ARBA00023125"/>
    </source>
</evidence>
<dbReference type="InterPro" id="IPR016032">
    <property type="entry name" value="Sig_transdc_resp-reg_C-effctor"/>
</dbReference>
<dbReference type="SUPFAM" id="SSF46894">
    <property type="entry name" value="C-terminal effector domain of the bipartite response regulators"/>
    <property type="match status" value="1"/>
</dbReference>
<comment type="caution">
    <text evidence="7">The sequence shown here is derived from an EMBL/GenBank/DDBJ whole genome shotgun (WGS) entry which is preliminary data.</text>
</comment>
<dbReference type="AlphaFoldDB" id="A0A371J448"/>
<dbReference type="GO" id="GO:0000160">
    <property type="term" value="P:phosphorelay signal transduction system"/>
    <property type="evidence" value="ECO:0007669"/>
    <property type="project" value="InterPro"/>
</dbReference>
<evidence type="ECO:0000259" key="6">
    <source>
        <dbReference type="PROSITE" id="PS50110"/>
    </source>
</evidence>
<keyword evidence="8" id="KW-1185">Reference proteome</keyword>
<name>A0A371J448_9FIRM</name>
<dbReference type="GO" id="GO:0003677">
    <property type="term" value="F:DNA binding"/>
    <property type="evidence" value="ECO:0007669"/>
    <property type="project" value="UniProtKB-KW"/>
</dbReference>
<dbReference type="CDD" id="cd06170">
    <property type="entry name" value="LuxR_C_like"/>
    <property type="match status" value="1"/>
</dbReference>
<feature type="domain" description="Response regulatory" evidence="6">
    <location>
        <begin position="2"/>
        <end position="117"/>
    </location>
</feature>
<feature type="domain" description="HTH luxR-type" evidence="5">
    <location>
        <begin position="136"/>
        <end position="201"/>
    </location>
</feature>
<dbReference type="PROSITE" id="PS50110">
    <property type="entry name" value="RESPONSE_REGULATORY"/>
    <property type="match status" value="1"/>
</dbReference>
<dbReference type="PROSITE" id="PS50043">
    <property type="entry name" value="HTH_LUXR_2"/>
    <property type="match status" value="1"/>
</dbReference>
<sequence>MNILLVSESFIIREALSNLFNNMFEDAFIISISNMRELKSSALINMDFAFLDVHNNSVDQLEVVSEIKEMHNNIKVMILDSSKNKDIFVKSVTLGLDGYILDIGDKDDFIYSVNRILGGKKIYDTDLLPEVLDMGSRNKIEILTMREREVLCLVSEGMNNRQIAGNLHITEYTVKKHVSSIFNKLNLKNRKDAIIYVKDNYKIVNLGQEVEFNSMMQYGKQGAYSF</sequence>